<feature type="region of interest" description="Disordered" evidence="7">
    <location>
        <begin position="125"/>
        <end position="146"/>
    </location>
</feature>
<evidence type="ECO:0000313" key="9">
    <source>
        <dbReference type="EMBL" id="KAF2649583.1"/>
    </source>
</evidence>
<dbReference type="AlphaFoldDB" id="A0A6A6SSP3"/>
<evidence type="ECO:0000256" key="3">
    <source>
        <dbReference type="ARBA" id="ARBA00023015"/>
    </source>
</evidence>
<keyword evidence="10" id="KW-1185">Reference proteome</keyword>
<dbReference type="GO" id="GO:0001228">
    <property type="term" value="F:DNA-binding transcription activator activity, RNA polymerase II-specific"/>
    <property type="evidence" value="ECO:0007669"/>
    <property type="project" value="TreeGrafter"/>
</dbReference>
<keyword evidence="2" id="KW-0862">Zinc</keyword>
<dbReference type="PROSITE" id="PS50048">
    <property type="entry name" value="ZN2_CY6_FUNGAL_2"/>
    <property type="match status" value="1"/>
</dbReference>
<gene>
    <name evidence="9" type="ORF">K491DRAFT_610463</name>
</gene>
<evidence type="ECO:0000256" key="1">
    <source>
        <dbReference type="ARBA" id="ARBA00022723"/>
    </source>
</evidence>
<keyword evidence="4" id="KW-0238">DNA-binding</keyword>
<dbReference type="CDD" id="cd12148">
    <property type="entry name" value="fungal_TF_MHR"/>
    <property type="match status" value="1"/>
</dbReference>
<reference evidence="9" key="1">
    <citation type="journal article" date="2020" name="Stud. Mycol.">
        <title>101 Dothideomycetes genomes: a test case for predicting lifestyles and emergence of pathogens.</title>
        <authorList>
            <person name="Haridas S."/>
            <person name="Albert R."/>
            <person name="Binder M."/>
            <person name="Bloem J."/>
            <person name="Labutti K."/>
            <person name="Salamov A."/>
            <person name="Andreopoulos B."/>
            <person name="Baker S."/>
            <person name="Barry K."/>
            <person name="Bills G."/>
            <person name="Bluhm B."/>
            <person name="Cannon C."/>
            <person name="Castanera R."/>
            <person name="Culley D."/>
            <person name="Daum C."/>
            <person name="Ezra D."/>
            <person name="Gonzalez J."/>
            <person name="Henrissat B."/>
            <person name="Kuo A."/>
            <person name="Liang C."/>
            <person name="Lipzen A."/>
            <person name="Lutzoni F."/>
            <person name="Magnuson J."/>
            <person name="Mondo S."/>
            <person name="Nolan M."/>
            <person name="Ohm R."/>
            <person name="Pangilinan J."/>
            <person name="Park H.-J."/>
            <person name="Ramirez L."/>
            <person name="Alfaro M."/>
            <person name="Sun H."/>
            <person name="Tritt A."/>
            <person name="Yoshinaga Y."/>
            <person name="Zwiers L.-H."/>
            <person name="Turgeon B."/>
            <person name="Goodwin S."/>
            <person name="Spatafora J."/>
            <person name="Crous P."/>
            <person name="Grigoriev I."/>
        </authorList>
    </citation>
    <scope>NUCLEOTIDE SEQUENCE</scope>
    <source>
        <strain evidence="9">CBS 122681</strain>
    </source>
</reference>
<dbReference type="PANTHER" id="PTHR31944">
    <property type="entry name" value="HEME-RESPONSIVE ZINC FINGER TRANSCRIPTION FACTOR HAP1"/>
    <property type="match status" value="1"/>
</dbReference>
<feature type="region of interest" description="Disordered" evidence="7">
    <location>
        <begin position="1"/>
        <end position="22"/>
    </location>
</feature>
<dbReference type="Pfam" id="PF04082">
    <property type="entry name" value="Fungal_trans"/>
    <property type="match status" value="1"/>
</dbReference>
<evidence type="ECO:0000256" key="7">
    <source>
        <dbReference type="SAM" id="MobiDB-lite"/>
    </source>
</evidence>
<proteinExistence type="predicted"/>
<keyword evidence="3" id="KW-0805">Transcription regulation</keyword>
<accession>A0A6A6SSP3</accession>
<feature type="domain" description="Zn(2)-C6 fungal-type" evidence="8">
    <location>
        <begin position="31"/>
        <end position="63"/>
    </location>
</feature>
<dbReference type="OrthoDB" id="4236860at2759"/>
<dbReference type="SUPFAM" id="SSF57701">
    <property type="entry name" value="Zn2/Cys6 DNA-binding domain"/>
    <property type="match status" value="1"/>
</dbReference>
<evidence type="ECO:0000259" key="8">
    <source>
        <dbReference type="PROSITE" id="PS50048"/>
    </source>
</evidence>
<name>A0A6A6SSP3_9PLEO</name>
<evidence type="ECO:0000256" key="6">
    <source>
        <dbReference type="ARBA" id="ARBA00023242"/>
    </source>
</evidence>
<dbReference type="Proteomes" id="UP000799324">
    <property type="component" value="Unassembled WGS sequence"/>
</dbReference>
<dbReference type="PANTHER" id="PTHR31944:SF130">
    <property type="entry name" value="ZN(II)2CYS6 TRANSCRIPTION FACTO (EUROFUNG)"/>
    <property type="match status" value="1"/>
</dbReference>
<keyword evidence="1" id="KW-0479">Metal-binding</keyword>
<dbReference type="GO" id="GO:0008270">
    <property type="term" value="F:zinc ion binding"/>
    <property type="evidence" value="ECO:0007669"/>
    <property type="project" value="InterPro"/>
</dbReference>
<feature type="compositionally biased region" description="Low complexity" evidence="7">
    <location>
        <begin position="128"/>
        <end position="140"/>
    </location>
</feature>
<dbReference type="Pfam" id="PF00172">
    <property type="entry name" value="Zn_clus"/>
    <property type="match status" value="1"/>
</dbReference>
<dbReference type="InterPro" id="IPR001138">
    <property type="entry name" value="Zn2Cys6_DnaBD"/>
</dbReference>
<evidence type="ECO:0000256" key="2">
    <source>
        <dbReference type="ARBA" id="ARBA00022833"/>
    </source>
</evidence>
<evidence type="ECO:0000256" key="4">
    <source>
        <dbReference type="ARBA" id="ARBA00023125"/>
    </source>
</evidence>
<evidence type="ECO:0000313" key="10">
    <source>
        <dbReference type="Proteomes" id="UP000799324"/>
    </source>
</evidence>
<evidence type="ECO:0000256" key="5">
    <source>
        <dbReference type="ARBA" id="ARBA00023163"/>
    </source>
</evidence>
<dbReference type="Gene3D" id="4.10.240.10">
    <property type="entry name" value="Zn(2)-C6 fungal-type DNA-binding domain"/>
    <property type="match status" value="1"/>
</dbReference>
<dbReference type="GO" id="GO:0006351">
    <property type="term" value="P:DNA-templated transcription"/>
    <property type="evidence" value="ECO:0007669"/>
    <property type="project" value="InterPro"/>
</dbReference>
<dbReference type="GO" id="GO:0005634">
    <property type="term" value="C:nucleus"/>
    <property type="evidence" value="ECO:0007669"/>
    <property type="project" value="TreeGrafter"/>
</dbReference>
<dbReference type="InterPro" id="IPR036864">
    <property type="entry name" value="Zn2-C6_fun-type_DNA-bd_sf"/>
</dbReference>
<dbReference type="InterPro" id="IPR051430">
    <property type="entry name" value="Fungal_TF_Env_Response"/>
</dbReference>
<organism evidence="9 10">
    <name type="scientific">Lophiostoma macrostomum CBS 122681</name>
    <dbReference type="NCBI Taxonomy" id="1314788"/>
    <lineage>
        <taxon>Eukaryota</taxon>
        <taxon>Fungi</taxon>
        <taxon>Dikarya</taxon>
        <taxon>Ascomycota</taxon>
        <taxon>Pezizomycotina</taxon>
        <taxon>Dothideomycetes</taxon>
        <taxon>Pleosporomycetidae</taxon>
        <taxon>Pleosporales</taxon>
        <taxon>Lophiostomataceae</taxon>
        <taxon>Lophiostoma</taxon>
    </lineage>
</organism>
<dbReference type="InterPro" id="IPR007219">
    <property type="entry name" value="XnlR_reg_dom"/>
</dbReference>
<dbReference type="EMBL" id="MU004486">
    <property type="protein sequence ID" value="KAF2649583.1"/>
    <property type="molecule type" value="Genomic_DNA"/>
</dbReference>
<keyword evidence="6" id="KW-0539">Nucleus</keyword>
<dbReference type="CDD" id="cd00067">
    <property type="entry name" value="GAL4"/>
    <property type="match status" value="1"/>
</dbReference>
<sequence>MSTRSAESRENSPDQDDSLEKRVSKKRKVLSCYACRNRKMKCDRIYPVCGRCQKTGRADQCTYDPRLIEDLHVNGDGHANGGPAPPHMHDINHNHAFAALPAPPADSLSWQLRAQERRLAVLERRLANTDSSTAASPAAPERYHEDHFDPQAAEPTLQEEMMFRGKGFKTQFYGSTSAISLLTQFRELQAFTKEALAADSSMARVRNDFRTFRNRRKAFIKDKRAETQGFDDEIFALVPEKKKIDAAVDCYFTSCESTYRVLHEPTFRKEYRAFWDERSRAALPPSFAAILVLIAAIAGGLLDEEETMFIGDISTHREAATTSIETCDFWLQRQSRKHLTLHFFQLQCLSLFAKRVNCIKMKQDWVASGDVMRLAIGAGLHRDPSLLGKISEFEKEMRRRLWATIAELELQSSIDAGHQSSLCGLHYDTQPPANVPDDAFDPDIEQRPIGRPLEHFTRTSYLSCTVRSLPLRVHLLHVLNNPAANIQYADVLHFGNRIASILATHPDWHDAQAAIPAAMLDLQLRQFLLMLHRPYAKLAPKSSRFSYSFTAVVDTASRMLSLCEELLDKSLFILSHSRNDVLRIVITLAQVVFYNATMPETTDSSAIARSPAATSDHVARSVDNGGPQNPLKYAIPPGPPLQIPHLPKHNHMAATLCTTSIDLMEFGRTLFEQKVMHLGTGYMEYWLMSAAIGIMPSTPTTPATTSKAVNTAPDDLRSRGRKAVERMTSMCFRVLALQKDPTNGFAQALRGAVTSGSPSDYHSAIQSGASSVAVPNHDTPLTVASNNFPMQPFIPGASGMAASLDEGTNPAMGLSGPWDVLQDMQVDLGGWNFPDFWGFDVGGDF</sequence>
<dbReference type="GO" id="GO:0000978">
    <property type="term" value="F:RNA polymerase II cis-regulatory region sequence-specific DNA binding"/>
    <property type="evidence" value="ECO:0007669"/>
    <property type="project" value="TreeGrafter"/>
</dbReference>
<keyword evidence="5" id="KW-0804">Transcription</keyword>
<protein>
    <recommendedName>
        <fullName evidence="8">Zn(2)-C6 fungal-type domain-containing protein</fullName>
    </recommendedName>
</protein>
<dbReference type="SMART" id="SM00066">
    <property type="entry name" value="GAL4"/>
    <property type="match status" value="1"/>
</dbReference>
<dbReference type="PROSITE" id="PS00463">
    <property type="entry name" value="ZN2_CY6_FUNGAL_1"/>
    <property type="match status" value="1"/>
</dbReference>